<dbReference type="PROSITE" id="PS00430">
    <property type="entry name" value="TONB_DEPENDENT_REC_1"/>
    <property type="match status" value="1"/>
</dbReference>
<name>A0A9P6RGR5_9FUNG</name>
<feature type="coiled-coil region" evidence="1">
    <location>
        <begin position="84"/>
        <end position="118"/>
    </location>
</feature>
<dbReference type="Proteomes" id="UP000738325">
    <property type="component" value="Unassembled WGS sequence"/>
</dbReference>
<sequence length="134" mass="15378">MNPAISVRFTVNLIQEDDAAAEEETSCNDITGNDTVIVIAAYTKVRSHSVSLRIPKRYRDTTLTMLDVLKGLFKGYAEEPVLKRPKLELERDNLELERDNLELERDKLELDTKNAETSLYKSESQSLFQEMQLI</sequence>
<dbReference type="InterPro" id="IPR010916">
    <property type="entry name" value="TonB_box_CS"/>
</dbReference>
<proteinExistence type="predicted"/>
<evidence type="ECO:0000313" key="2">
    <source>
        <dbReference type="EMBL" id="KAG0319906.1"/>
    </source>
</evidence>
<evidence type="ECO:0000313" key="3">
    <source>
        <dbReference type="Proteomes" id="UP000738325"/>
    </source>
</evidence>
<dbReference type="EMBL" id="JAAAIP010000304">
    <property type="protein sequence ID" value="KAG0319906.1"/>
    <property type="molecule type" value="Genomic_DNA"/>
</dbReference>
<reference evidence="2" key="1">
    <citation type="journal article" date="2020" name="Fungal Divers.">
        <title>Resolving the Mortierellaceae phylogeny through synthesis of multi-gene phylogenetics and phylogenomics.</title>
        <authorList>
            <person name="Vandepol N."/>
            <person name="Liber J."/>
            <person name="Desiro A."/>
            <person name="Na H."/>
            <person name="Kennedy M."/>
            <person name="Barry K."/>
            <person name="Grigoriev I.V."/>
            <person name="Miller A.N."/>
            <person name="O'Donnell K."/>
            <person name="Stajich J.E."/>
            <person name="Bonito G."/>
        </authorList>
    </citation>
    <scope>NUCLEOTIDE SEQUENCE</scope>
    <source>
        <strain evidence="2">REB-010B</strain>
    </source>
</reference>
<comment type="caution">
    <text evidence="2">The sequence shown here is derived from an EMBL/GenBank/DDBJ whole genome shotgun (WGS) entry which is preliminary data.</text>
</comment>
<keyword evidence="3" id="KW-1185">Reference proteome</keyword>
<organism evidence="2 3">
    <name type="scientific">Dissophora globulifera</name>
    <dbReference type="NCBI Taxonomy" id="979702"/>
    <lineage>
        <taxon>Eukaryota</taxon>
        <taxon>Fungi</taxon>
        <taxon>Fungi incertae sedis</taxon>
        <taxon>Mucoromycota</taxon>
        <taxon>Mortierellomycotina</taxon>
        <taxon>Mortierellomycetes</taxon>
        <taxon>Mortierellales</taxon>
        <taxon>Mortierellaceae</taxon>
        <taxon>Dissophora</taxon>
    </lineage>
</organism>
<gene>
    <name evidence="2" type="ORF">BGZ99_004846</name>
</gene>
<protein>
    <submittedName>
        <fullName evidence="2">Uncharacterized protein</fullName>
    </submittedName>
</protein>
<dbReference type="AlphaFoldDB" id="A0A9P6RGR5"/>
<accession>A0A9P6RGR5</accession>
<evidence type="ECO:0000256" key="1">
    <source>
        <dbReference type="SAM" id="Coils"/>
    </source>
</evidence>
<keyword evidence="1" id="KW-0175">Coiled coil</keyword>